<sequence>MNHIPICIYVIARDGLRGPTCAVHSTGCRAFLLGCLLVGLRLAQTDRSRQPMHVMVAMTTAQGRPRADLDGDIDGKVGIVICLGLGCWTG</sequence>
<reference evidence="2" key="1">
    <citation type="journal article" date="2021" name="BMC Genomics">
        <title>Chromosome-level genome assembly and manually-curated proteome of model necrotroph Parastagonospora nodorum Sn15 reveals a genome-wide trove of candidate effector homologs, and redundancy of virulence-related functions within an accessory chromosome.</title>
        <authorList>
            <person name="Bertazzoni S."/>
            <person name="Jones D.A.B."/>
            <person name="Phan H.T."/>
            <person name="Tan K.-C."/>
            <person name="Hane J.K."/>
        </authorList>
    </citation>
    <scope>NUCLEOTIDE SEQUENCE [LARGE SCALE GENOMIC DNA]</scope>
    <source>
        <strain evidence="2">SN15 / ATCC MYA-4574 / FGSC 10173)</strain>
    </source>
</reference>
<dbReference type="EMBL" id="CP069026">
    <property type="protein sequence ID" value="QRC93842.1"/>
    <property type="molecule type" value="Genomic_DNA"/>
</dbReference>
<name>A0A7U2EVV1_PHANO</name>
<dbReference type="AlphaFoldDB" id="A0A7U2EVV1"/>
<accession>A0A7U2EVV1</accession>
<dbReference type="VEuPathDB" id="FungiDB:JI435_156470"/>
<keyword evidence="2" id="KW-1185">Reference proteome</keyword>
<proteinExistence type="predicted"/>
<evidence type="ECO:0000313" key="2">
    <source>
        <dbReference type="Proteomes" id="UP000663193"/>
    </source>
</evidence>
<organism evidence="1 2">
    <name type="scientific">Phaeosphaeria nodorum (strain SN15 / ATCC MYA-4574 / FGSC 10173)</name>
    <name type="common">Glume blotch fungus</name>
    <name type="synonym">Parastagonospora nodorum</name>
    <dbReference type="NCBI Taxonomy" id="321614"/>
    <lineage>
        <taxon>Eukaryota</taxon>
        <taxon>Fungi</taxon>
        <taxon>Dikarya</taxon>
        <taxon>Ascomycota</taxon>
        <taxon>Pezizomycotina</taxon>
        <taxon>Dothideomycetes</taxon>
        <taxon>Pleosporomycetidae</taxon>
        <taxon>Pleosporales</taxon>
        <taxon>Pleosporineae</taxon>
        <taxon>Phaeosphaeriaceae</taxon>
        <taxon>Parastagonospora</taxon>
    </lineage>
</organism>
<evidence type="ECO:0000313" key="1">
    <source>
        <dbReference type="EMBL" id="QRC93842.1"/>
    </source>
</evidence>
<protein>
    <submittedName>
        <fullName evidence="1">Uncharacterized protein</fullName>
    </submittedName>
</protein>
<gene>
    <name evidence="1" type="ORF">JI435_156470</name>
</gene>
<dbReference type="Proteomes" id="UP000663193">
    <property type="component" value="Chromosome 4"/>
</dbReference>